<dbReference type="Proteomes" id="UP000095287">
    <property type="component" value="Unplaced"/>
</dbReference>
<evidence type="ECO:0000256" key="1">
    <source>
        <dbReference type="SAM" id="MobiDB-lite"/>
    </source>
</evidence>
<keyword evidence="2" id="KW-1185">Reference proteome</keyword>
<feature type="compositionally biased region" description="Basic and acidic residues" evidence="1">
    <location>
        <begin position="94"/>
        <end position="104"/>
    </location>
</feature>
<proteinExistence type="predicted"/>
<protein>
    <submittedName>
        <fullName evidence="3">NADH-quinone oxidoreductase subunit G</fullName>
    </submittedName>
</protein>
<evidence type="ECO:0000313" key="2">
    <source>
        <dbReference type="Proteomes" id="UP000095287"/>
    </source>
</evidence>
<reference evidence="3" key="1">
    <citation type="submission" date="2016-11" db="UniProtKB">
        <authorList>
            <consortium name="WormBaseParasite"/>
        </authorList>
    </citation>
    <scope>IDENTIFICATION</scope>
</reference>
<dbReference type="WBParaSite" id="L893_g4755.t1">
    <property type="protein sequence ID" value="L893_g4755.t1"/>
    <property type="gene ID" value="L893_g4755"/>
</dbReference>
<organism evidence="2 3">
    <name type="scientific">Steinernema glaseri</name>
    <dbReference type="NCBI Taxonomy" id="37863"/>
    <lineage>
        <taxon>Eukaryota</taxon>
        <taxon>Metazoa</taxon>
        <taxon>Ecdysozoa</taxon>
        <taxon>Nematoda</taxon>
        <taxon>Chromadorea</taxon>
        <taxon>Rhabditida</taxon>
        <taxon>Tylenchina</taxon>
        <taxon>Panagrolaimomorpha</taxon>
        <taxon>Strongyloidoidea</taxon>
        <taxon>Steinernematidae</taxon>
        <taxon>Steinernema</taxon>
    </lineage>
</organism>
<evidence type="ECO:0000313" key="3">
    <source>
        <dbReference type="WBParaSite" id="L893_g4755.t1"/>
    </source>
</evidence>
<name>A0A1I8AEX3_9BILA</name>
<dbReference type="AlphaFoldDB" id="A0A1I8AEX3"/>
<accession>A0A1I8AEX3</accession>
<sequence length="124" mass="13403">LRYAKAWSLKKQANPVSSMATAWAAILVPIATKAGVSTMTTPLYMAALAALDETPREEAGQAFVSPLGDQSKVVDAEAETAAFVARPDPMREIEAKPVRIEGKTRSAPGWPQPAWHFQSTPIRE</sequence>
<feature type="region of interest" description="Disordered" evidence="1">
    <location>
        <begin position="94"/>
        <end position="124"/>
    </location>
</feature>